<dbReference type="EMBL" id="HBHW01026879">
    <property type="protein sequence ID" value="CAE0052780.1"/>
    <property type="molecule type" value="Transcribed_RNA"/>
</dbReference>
<evidence type="ECO:0000256" key="1">
    <source>
        <dbReference type="PROSITE-ProRule" id="PRU00708"/>
    </source>
</evidence>
<dbReference type="EMBL" id="HBHW01026884">
    <property type="protein sequence ID" value="CAE0052784.1"/>
    <property type="molecule type" value="Transcribed_RNA"/>
</dbReference>
<gene>
    <name evidence="2" type="ORF">RMAR00112_LOCUS20808</name>
    <name evidence="3" type="ORF">RMAR00112_LOCUS20812</name>
</gene>
<sequence>MKSRLASGVNVKGIWRGIEDRVRKAVELGDSKRVSRQLRKYTSREDYGSAERLARCTVLFGSQETAQFVVSDFLNLLIFRKDEHVLRICREFANWLRQNRFEGTSSIQESLLTLWTREKDSESAEAVFKQLVKGSAKAQVYDQMMEMYSRQANPAAAVRVMELSRECGLPLTGRLWNHLLQAYLAGGDVQNAELSLLQMKNRGFPPDVRSLECFLEHFTATSNMQEMRRFYALVREGFIGPLDRLTMLLLTTCARIGKVQEALNFLEESLDERSNTSTDFEMIDELMTELMRVKDMSGCISIWNFARDRELEPTTTQCSIALLAATESEDETLKSRVHKLASKNQLDLGTKSNSGVPSADFL</sequence>
<dbReference type="PANTHER" id="PTHR46862:SF3">
    <property type="entry name" value="OS07G0661900 PROTEIN"/>
    <property type="match status" value="1"/>
</dbReference>
<name>A0A7S2ZWG1_9RHOD</name>
<dbReference type="InterPro" id="IPR011990">
    <property type="entry name" value="TPR-like_helical_dom_sf"/>
</dbReference>
<organism evidence="2">
    <name type="scientific">Rhodosorus marinus</name>
    <dbReference type="NCBI Taxonomy" id="101924"/>
    <lineage>
        <taxon>Eukaryota</taxon>
        <taxon>Rhodophyta</taxon>
        <taxon>Stylonematophyceae</taxon>
        <taxon>Stylonematales</taxon>
        <taxon>Stylonemataceae</taxon>
        <taxon>Rhodosorus</taxon>
    </lineage>
</organism>
<evidence type="ECO:0000313" key="3">
    <source>
        <dbReference type="EMBL" id="CAE0052784.1"/>
    </source>
</evidence>
<evidence type="ECO:0000313" key="2">
    <source>
        <dbReference type="EMBL" id="CAE0052780.1"/>
    </source>
</evidence>
<dbReference type="Gene3D" id="1.25.40.10">
    <property type="entry name" value="Tetratricopeptide repeat domain"/>
    <property type="match status" value="1"/>
</dbReference>
<accession>A0A7S2ZWG1</accession>
<feature type="repeat" description="PPR" evidence="1">
    <location>
        <begin position="172"/>
        <end position="206"/>
    </location>
</feature>
<dbReference type="PROSITE" id="PS51375">
    <property type="entry name" value="PPR"/>
    <property type="match status" value="1"/>
</dbReference>
<proteinExistence type="predicted"/>
<protein>
    <recommendedName>
        <fullName evidence="4">Pentacotripeptide-repeat region of PRORP domain-containing protein</fullName>
    </recommendedName>
</protein>
<dbReference type="InterPro" id="IPR002885">
    <property type="entry name" value="PPR_rpt"/>
</dbReference>
<dbReference type="Pfam" id="PF01535">
    <property type="entry name" value="PPR"/>
    <property type="match status" value="1"/>
</dbReference>
<dbReference type="PANTHER" id="PTHR46862">
    <property type="entry name" value="OS07G0661900 PROTEIN"/>
    <property type="match status" value="1"/>
</dbReference>
<dbReference type="AlphaFoldDB" id="A0A7S2ZWG1"/>
<reference evidence="2" key="1">
    <citation type="submission" date="2021-01" db="EMBL/GenBank/DDBJ databases">
        <authorList>
            <person name="Corre E."/>
            <person name="Pelletier E."/>
            <person name="Niang G."/>
            <person name="Scheremetjew M."/>
            <person name="Finn R."/>
            <person name="Kale V."/>
            <person name="Holt S."/>
            <person name="Cochrane G."/>
            <person name="Meng A."/>
            <person name="Brown T."/>
            <person name="Cohen L."/>
        </authorList>
    </citation>
    <scope>NUCLEOTIDE SEQUENCE</scope>
    <source>
        <strain evidence="2">CCMP 769</strain>
    </source>
</reference>
<evidence type="ECO:0008006" key="4">
    <source>
        <dbReference type="Google" id="ProtNLM"/>
    </source>
</evidence>